<organism evidence="2">
    <name type="scientific">bioreactor metagenome</name>
    <dbReference type="NCBI Taxonomy" id="1076179"/>
    <lineage>
        <taxon>unclassified sequences</taxon>
        <taxon>metagenomes</taxon>
        <taxon>ecological metagenomes</taxon>
    </lineage>
</organism>
<dbReference type="AlphaFoldDB" id="A0A644YCJ1"/>
<proteinExistence type="predicted"/>
<dbReference type="Pfam" id="PF13421">
    <property type="entry name" value="Band_7_1"/>
    <property type="match status" value="1"/>
</dbReference>
<dbReference type="PANTHER" id="PTHR37826">
    <property type="entry name" value="FLOTILLIN BAND_7_5 DOMAIN PROTEIN"/>
    <property type="match status" value="1"/>
</dbReference>
<gene>
    <name evidence="2" type="ORF">SDC9_72777</name>
</gene>
<sequence>MGLIKAAKGAVEGVLADQWKEYFYCEALPADVLAVKGQKRTSRRSSNTKGSENIITSGSVVAVADGQCMIIVDQGKVAEVCADPGEFIYDASTEPTIFSGELEESVQRTFESIGRRFTSGGEPPKDQRVYYFNTKELPGNKYGTPSPVPFRVVDRNIGLDMDIAIRCFGEYSYRICDPLLFYANVCGNVESSYSRESIDGQLKSELMTALQPAFARISEMGIRYSALPGHTMELAQALNEVLSEKWRKLRGLEIVSFGVSSVKAGEEDERMIKELQRNAAFRDPAMAAAHLTGAQAAAMQSAAANESAGPSMAFMGMNMAGAAGGMNAQELFRMARESAPGQTAPANGWNCQCGAKATGKFCPECGRPRPVQDGWTCACGAVNKGKFCAECGKAKPAGVPQYKCDKCGWEPADKARPPKFCPECGDPFDDGDLQ</sequence>
<evidence type="ECO:0000313" key="2">
    <source>
        <dbReference type="EMBL" id="MPM26276.1"/>
    </source>
</evidence>
<dbReference type="CDD" id="cd03408">
    <property type="entry name" value="SPFH_like_u1"/>
    <property type="match status" value="1"/>
</dbReference>
<reference evidence="2" key="1">
    <citation type="submission" date="2019-08" db="EMBL/GenBank/DDBJ databases">
        <authorList>
            <person name="Kucharzyk K."/>
            <person name="Murdoch R.W."/>
            <person name="Higgins S."/>
            <person name="Loffler F."/>
        </authorList>
    </citation>
    <scope>NUCLEOTIDE SEQUENCE</scope>
</reference>
<comment type="caution">
    <text evidence="2">The sequence shown here is derived from an EMBL/GenBank/DDBJ whole genome shotgun (WGS) entry which is preliminary data.</text>
</comment>
<feature type="domain" description="SPFH" evidence="1">
    <location>
        <begin position="52"/>
        <end position="275"/>
    </location>
</feature>
<dbReference type="PANTHER" id="PTHR37826:SF2">
    <property type="entry name" value="ZINC-RIBBON DOMAIN-CONTAINING PROTEIN"/>
    <property type="match status" value="1"/>
</dbReference>
<dbReference type="EMBL" id="VSSQ01004695">
    <property type="protein sequence ID" value="MPM26276.1"/>
    <property type="molecule type" value="Genomic_DNA"/>
</dbReference>
<accession>A0A644YCJ1</accession>
<evidence type="ECO:0000259" key="1">
    <source>
        <dbReference type="Pfam" id="PF13421"/>
    </source>
</evidence>
<dbReference type="InterPro" id="IPR033880">
    <property type="entry name" value="SPFH_YdjI"/>
</dbReference>
<name>A0A644YCJ1_9ZZZZ</name>
<protein>
    <recommendedName>
        <fullName evidence="1">SPFH domain-containing protein</fullName>
    </recommendedName>
</protein>